<accession>A0A3A5L2C0</accession>
<dbReference type="EMBL" id="QZWZ01000002">
    <property type="protein sequence ID" value="RJT41727.1"/>
    <property type="molecule type" value="Genomic_DNA"/>
</dbReference>
<evidence type="ECO:0000313" key="2">
    <source>
        <dbReference type="Proteomes" id="UP000272706"/>
    </source>
</evidence>
<comment type="caution">
    <text evidence="1">The sequence shown here is derived from an EMBL/GenBank/DDBJ whole genome shotgun (WGS) entry which is preliminary data.</text>
</comment>
<dbReference type="Pfam" id="PF18616">
    <property type="entry name" value="CdiI_3"/>
    <property type="match status" value="1"/>
</dbReference>
<sequence>MKPRRTFDEDRTLNVLLGWKADQPPYPTSLVERGSIALATPLRNLTNEQILLLVSQGFGLEYVVPKAISILAENPLIGVTFYDGDLLESCLKVSAEFWMEHHDLWIELDGILRSLDQTMSDIGKHRAHFESAWEAWSRQDTSTISRRKLRPANAGI</sequence>
<protein>
    <submittedName>
        <fullName evidence="1">Uncharacterized protein</fullName>
    </submittedName>
</protein>
<reference evidence="1 2" key="1">
    <citation type="submission" date="2018-09" db="EMBL/GenBank/DDBJ databases">
        <title>Mesorhizobium carmichaelinearum sp. nov. isolated from Carmichaelinea spp. root nodules in New Zealand.</title>
        <authorList>
            <person name="De Meyer S.E."/>
        </authorList>
    </citation>
    <scope>NUCLEOTIDE SEQUENCE [LARGE SCALE GENOMIC DNA]</scope>
    <source>
        <strain evidence="1 2">ICMP19557</strain>
    </source>
</reference>
<dbReference type="OrthoDB" id="4829274at2"/>
<gene>
    <name evidence="1" type="ORF">D3227_03210</name>
</gene>
<keyword evidence="2" id="KW-1185">Reference proteome</keyword>
<dbReference type="CDD" id="cd20691">
    <property type="entry name" value="CdiI_EC536-like"/>
    <property type="match status" value="1"/>
</dbReference>
<dbReference type="RefSeq" id="WP_120012457.1">
    <property type="nucleotide sequence ID" value="NZ_QZWZ01000002.1"/>
</dbReference>
<dbReference type="InterPro" id="IPR040547">
    <property type="entry name" value="CdiI"/>
</dbReference>
<evidence type="ECO:0000313" key="1">
    <source>
        <dbReference type="EMBL" id="RJT41727.1"/>
    </source>
</evidence>
<organism evidence="1 2">
    <name type="scientific">Mesorhizobium waimense</name>
    <dbReference type="NCBI Taxonomy" id="1300307"/>
    <lineage>
        <taxon>Bacteria</taxon>
        <taxon>Pseudomonadati</taxon>
        <taxon>Pseudomonadota</taxon>
        <taxon>Alphaproteobacteria</taxon>
        <taxon>Hyphomicrobiales</taxon>
        <taxon>Phyllobacteriaceae</taxon>
        <taxon>Mesorhizobium</taxon>
    </lineage>
</organism>
<proteinExistence type="predicted"/>
<dbReference type="AlphaFoldDB" id="A0A3A5L2C0"/>
<dbReference type="Proteomes" id="UP000272706">
    <property type="component" value="Unassembled WGS sequence"/>
</dbReference>
<name>A0A3A5L2C0_9HYPH</name>